<dbReference type="Gene3D" id="3.30.930.10">
    <property type="entry name" value="Bira Bifunctional Protein, Domain 2"/>
    <property type="match status" value="1"/>
</dbReference>
<dbReference type="InterPro" id="IPR004408">
    <property type="entry name" value="Biotin_CoA_COase_ligase"/>
</dbReference>
<dbReference type="EMBL" id="CP034073">
    <property type="protein sequence ID" value="AZG34469.1"/>
    <property type="molecule type" value="Genomic_DNA"/>
</dbReference>
<dbReference type="InterPro" id="IPR004143">
    <property type="entry name" value="BPL_LPL_catalytic"/>
</dbReference>
<dbReference type="AlphaFoldDB" id="A0A3N4DLS1"/>
<dbReference type="GO" id="GO:0004077">
    <property type="term" value="F:biotin--[biotin carboxyl-carrier protein] ligase activity"/>
    <property type="evidence" value="ECO:0007669"/>
    <property type="project" value="UniProtKB-UniRule"/>
</dbReference>
<keyword evidence="6" id="KW-0238">DNA-binding</keyword>
<dbReference type="Gene3D" id="2.30.30.100">
    <property type="match status" value="1"/>
</dbReference>
<feature type="binding site" evidence="6">
    <location>
        <begin position="116"/>
        <end position="118"/>
    </location>
    <ligand>
        <name>biotin</name>
        <dbReference type="ChEBI" id="CHEBI:57586"/>
    </ligand>
</feature>
<dbReference type="NCBIfam" id="NF008850">
    <property type="entry name" value="PRK11886.1-5"/>
    <property type="match status" value="1"/>
</dbReference>
<evidence type="ECO:0000313" key="8">
    <source>
        <dbReference type="EMBL" id="AZG34469.1"/>
    </source>
</evidence>
<evidence type="ECO:0000313" key="9">
    <source>
        <dbReference type="EMBL" id="RPA23111.1"/>
    </source>
</evidence>
<dbReference type="SUPFAM" id="SSF55681">
    <property type="entry name" value="Class II aaRS and biotin synthetases"/>
    <property type="match status" value="1"/>
</dbReference>
<dbReference type="InterPro" id="IPR036388">
    <property type="entry name" value="WH-like_DNA-bd_sf"/>
</dbReference>
<dbReference type="InterPro" id="IPR045864">
    <property type="entry name" value="aa-tRNA-synth_II/BPL/LPL"/>
</dbReference>
<keyword evidence="6" id="KW-0678">Repressor</keyword>
<evidence type="ECO:0000256" key="6">
    <source>
        <dbReference type="HAMAP-Rule" id="MF_00978"/>
    </source>
</evidence>
<feature type="binding site" evidence="6">
    <location>
        <position position="183"/>
    </location>
    <ligand>
        <name>biotin</name>
        <dbReference type="ChEBI" id="CHEBI:57586"/>
    </ligand>
</feature>
<dbReference type="Pfam" id="PF02237">
    <property type="entry name" value="BPL_C"/>
    <property type="match status" value="1"/>
</dbReference>
<feature type="binding site" evidence="6">
    <location>
        <begin position="89"/>
        <end position="91"/>
    </location>
    <ligand>
        <name>biotin</name>
        <dbReference type="ChEBI" id="CHEBI:57586"/>
    </ligand>
</feature>
<dbReference type="EC" id="6.3.4.15" evidence="6"/>
<dbReference type="InterPro" id="IPR036390">
    <property type="entry name" value="WH_DNA-bd_sf"/>
</dbReference>
<keyword evidence="4 6" id="KW-0092">Biotin</keyword>
<evidence type="ECO:0000256" key="3">
    <source>
        <dbReference type="ARBA" id="ARBA00022840"/>
    </source>
</evidence>
<dbReference type="Proteomes" id="UP000278855">
    <property type="component" value="Unassembled WGS sequence"/>
</dbReference>
<dbReference type="Pfam" id="PF03099">
    <property type="entry name" value="BPL_LplA_LipB"/>
    <property type="match status" value="1"/>
</dbReference>
<dbReference type="InterPro" id="IPR013196">
    <property type="entry name" value="HTH_11"/>
</dbReference>
<dbReference type="SUPFAM" id="SSF50037">
    <property type="entry name" value="C-terminal domain of transcriptional repressors"/>
    <property type="match status" value="1"/>
</dbReference>
<dbReference type="InterPro" id="IPR003142">
    <property type="entry name" value="BPL_C"/>
</dbReference>
<dbReference type="PANTHER" id="PTHR12835:SF5">
    <property type="entry name" value="BIOTIN--PROTEIN LIGASE"/>
    <property type="match status" value="1"/>
</dbReference>
<organism evidence="9 11">
    <name type="scientific">Shewanella psychromarinicola</name>
    <dbReference type="NCBI Taxonomy" id="2487742"/>
    <lineage>
        <taxon>Bacteria</taxon>
        <taxon>Pseudomonadati</taxon>
        <taxon>Pseudomonadota</taxon>
        <taxon>Gammaproteobacteria</taxon>
        <taxon>Alteromonadales</taxon>
        <taxon>Shewanellaceae</taxon>
        <taxon>Shewanella</taxon>
    </lineage>
</organism>
<dbReference type="PANTHER" id="PTHR12835">
    <property type="entry name" value="BIOTIN PROTEIN LIGASE"/>
    <property type="match status" value="1"/>
</dbReference>
<reference evidence="11" key="2">
    <citation type="submission" date="2018-11" db="EMBL/GenBank/DDBJ databases">
        <title>Shewanella sp. R106.</title>
        <authorList>
            <person name="Hwang Y.J."/>
            <person name="Hwang C.Y."/>
        </authorList>
    </citation>
    <scope>NUCLEOTIDE SEQUENCE [LARGE SCALE GENOMIC DNA]</scope>
    <source>
        <strain evidence="11">R106</strain>
    </source>
</reference>
<dbReference type="Gene3D" id="1.10.10.10">
    <property type="entry name" value="Winged helix-like DNA-binding domain superfamily/Winged helix DNA-binding domain"/>
    <property type="match status" value="1"/>
</dbReference>
<proteinExistence type="inferred from homology"/>
<dbReference type="EMBL" id="RKKB01000020">
    <property type="protein sequence ID" value="RPA23111.1"/>
    <property type="molecule type" value="Genomic_DNA"/>
</dbReference>
<accession>A0A3N4DLS1</accession>
<keyword evidence="10" id="KW-1185">Reference proteome</keyword>
<dbReference type="GO" id="GO:0005524">
    <property type="term" value="F:ATP binding"/>
    <property type="evidence" value="ECO:0007669"/>
    <property type="project" value="UniProtKB-UniRule"/>
</dbReference>
<sequence>MNEHWSRKRQILACLHHDRFVSGEVIAQSLSLSRAAINQHIDALKDYGIEIYSVKGRGYKLAKPLSLVNESHLVNGVDGRCFYFDETTSTNAFMLGHAAELKSGDICIAEYQSAGRGRRGRQWLSPYGHHIYASMFWRLNGDISQASGLSLVIGCSIAKTLSNFGVQGLGLKWPNDIYLDHKKLAGILVEISHCTDQQTELVLGFGINMSMSAEQGELIDQPWSDLSSLMSMPDKTELLIKLHKTLKADLQLFEQKGLEVFLDRWNEFDLFVNRDVTLLMAPNSVSGIYRGIDEQGALILETEQGVKRYLGGEISLRSAL</sequence>
<feature type="domain" description="BPL/LPL catalytic" evidence="7">
    <location>
        <begin position="67"/>
        <end position="254"/>
    </location>
</feature>
<dbReference type="Proteomes" id="UP000273778">
    <property type="component" value="Chromosome"/>
</dbReference>
<gene>
    <name evidence="6 9" type="primary">birA</name>
    <name evidence="9" type="ORF">EGC77_19305</name>
    <name evidence="8" type="ORF">EGC80_05700</name>
</gene>
<evidence type="ECO:0000256" key="5">
    <source>
        <dbReference type="ARBA" id="ARBA00047846"/>
    </source>
</evidence>
<dbReference type="KEGG" id="spsr:EGC80_05700"/>
<protein>
    <recommendedName>
        <fullName evidence="6">Bifunctional ligase/repressor BirA</fullName>
    </recommendedName>
    <alternativeName>
        <fullName evidence="6">Biotin operon repressor</fullName>
    </alternativeName>
    <alternativeName>
        <fullName evidence="6">Biotin--[acetyl-CoA-carboxylase] ligase</fullName>
        <ecNumber evidence="6">6.3.4.15</ecNumber>
    </alternativeName>
    <alternativeName>
        <fullName evidence="6">Biotin--protein ligase</fullName>
    </alternativeName>
    <alternativeName>
        <fullName evidence="6">Biotin-[acetyl-CoA carboxylase] synthetase</fullName>
    </alternativeName>
</protein>
<comment type="function">
    <text evidence="6">Acts both as a biotin--[acetyl-CoA-carboxylase] ligase and a biotin-operon repressor. In the presence of ATP, BirA activates biotin to form the BirA-biotinyl-5'-adenylate (BirA-bio-5'-AMP or holoBirA) complex. HoloBirA can either transfer the biotinyl moiety to the biotin carboxyl carrier protein (BCCP) subunit of acetyl-CoA carboxylase, or bind to the biotin operator site and inhibit transcription of the operon.</text>
</comment>
<dbReference type="GO" id="GO:0006355">
    <property type="term" value="P:regulation of DNA-templated transcription"/>
    <property type="evidence" value="ECO:0007669"/>
    <property type="project" value="UniProtKB-UniRule"/>
</dbReference>
<evidence type="ECO:0000256" key="2">
    <source>
        <dbReference type="ARBA" id="ARBA00022741"/>
    </source>
</evidence>
<dbReference type="CDD" id="cd16442">
    <property type="entry name" value="BPL"/>
    <property type="match status" value="1"/>
</dbReference>
<evidence type="ECO:0000313" key="11">
    <source>
        <dbReference type="Proteomes" id="UP000278855"/>
    </source>
</evidence>
<dbReference type="OrthoDB" id="9807064at2"/>
<dbReference type="HAMAP" id="MF_00978">
    <property type="entry name" value="Bifunct_BirA"/>
    <property type="match status" value="1"/>
</dbReference>
<comment type="similarity">
    <text evidence="6">Belongs to the biotin--protein ligase family.</text>
</comment>
<feature type="DNA-binding region" description="H-T-H motif" evidence="6">
    <location>
        <begin position="23"/>
        <end position="42"/>
    </location>
</feature>
<comment type="catalytic activity">
    <reaction evidence="5 6">
        <text>biotin + L-lysyl-[protein] + ATP = N(6)-biotinyl-L-lysyl-[protein] + AMP + diphosphate + H(+)</text>
        <dbReference type="Rhea" id="RHEA:11756"/>
        <dbReference type="Rhea" id="RHEA-COMP:9752"/>
        <dbReference type="Rhea" id="RHEA-COMP:10505"/>
        <dbReference type="ChEBI" id="CHEBI:15378"/>
        <dbReference type="ChEBI" id="CHEBI:29969"/>
        <dbReference type="ChEBI" id="CHEBI:30616"/>
        <dbReference type="ChEBI" id="CHEBI:33019"/>
        <dbReference type="ChEBI" id="CHEBI:57586"/>
        <dbReference type="ChEBI" id="CHEBI:83144"/>
        <dbReference type="ChEBI" id="CHEBI:456215"/>
        <dbReference type="EC" id="6.3.4.15"/>
    </reaction>
</comment>
<dbReference type="SUPFAM" id="SSF46785">
    <property type="entry name" value="Winged helix' DNA-binding domain"/>
    <property type="match status" value="1"/>
</dbReference>
<reference evidence="8 10" key="1">
    <citation type="submission" date="2018-11" db="EMBL/GenBank/DDBJ databases">
        <title>Shewanella sp. M2.</title>
        <authorList>
            <person name="Hwang Y.J."/>
            <person name="Hwang C.Y."/>
        </authorList>
    </citation>
    <scope>NUCLEOTIDE SEQUENCE [LARGE SCALE GENOMIC DNA]</scope>
    <source>
        <strain evidence="8 10">M2</strain>
    </source>
</reference>
<dbReference type="GO" id="GO:0005737">
    <property type="term" value="C:cytoplasm"/>
    <property type="evidence" value="ECO:0007669"/>
    <property type="project" value="TreeGrafter"/>
</dbReference>
<keyword evidence="1 6" id="KW-0436">Ligase</keyword>
<dbReference type="InterPro" id="IPR008988">
    <property type="entry name" value="Transcriptional_repressor_C"/>
</dbReference>
<evidence type="ECO:0000256" key="4">
    <source>
        <dbReference type="ARBA" id="ARBA00023267"/>
    </source>
</evidence>
<dbReference type="RefSeq" id="WP_124013987.1">
    <property type="nucleotide sequence ID" value="NZ_CP034073.1"/>
</dbReference>
<evidence type="ECO:0000259" key="7">
    <source>
        <dbReference type="PROSITE" id="PS51733"/>
    </source>
</evidence>
<keyword evidence="6" id="KW-0805">Transcription regulation</keyword>
<keyword evidence="6" id="KW-0804">Transcription</keyword>
<reference evidence="9" key="3">
    <citation type="submission" date="2018-11" db="EMBL/GenBank/DDBJ databases">
        <authorList>
            <person name="Hwang Y.J."/>
            <person name="Hwang C.Y."/>
        </authorList>
    </citation>
    <scope>NUCLEOTIDE SEQUENCE</scope>
    <source>
        <strain evidence="9">R106</strain>
    </source>
</reference>
<dbReference type="PROSITE" id="PS51733">
    <property type="entry name" value="BPL_LPL_CATALYTIC"/>
    <property type="match status" value="1"/>
</dbReference>
<evidence type="ECO:0000256" key="1">
    <source>
        <dbReference type="ARBA" id="ARBA00022598"/>
    </source>
</evidence>
<dbReference type="NCBIfam" id="NF008847">
    <property type="entry name" value="PRK11886.1-2"/>
    <property type="match status" value="1"/>
</dbReference>
<dbReference type="NCBIfam" id="TIGR00121">
    <property type="entry name" value="birA_ligase"/>
    <property type="match status" value="1"/>
</dbReference>
<keyword evidence="2 6" id="KW-0547">Nucleotide-binding</keyword>
<evidence type="ECO:0000313" key="10">
    <source>
        <dbReference type="Proteomes" id="UP000273778"/>
    </source>
</evidence>
<feature type="binding site" evidence="6">
    <location>
        <position position="112"/>
    </location>
    <ligand>
        <name>biotin</name>
        <dbReference type="ChEBI" id="CHEBI:57586"/>
    </ligand>
</feature>
<dbReference type="Pfam" id="PF08279">
    <property type="entry name" value="HTH_11"/>
    <property type="match status" value="1"/>
</dbReference>
<name>A0A3N4DLS1_9GAMM</name>
<dbReference type="GO" id="GO:0003677">
    <property type="term" value="F:DNA binding"/>
    <property type="evidence" value="ECO:0007669"/>
    <property type="project" value="UniProtKB-UniRule"/>
</dbReference>
<dbReference type="InterPro" id="IPR030855">
    <property type="entry name" value="Bifunct_BirA"/>
</dbReference>
<keyword evidence="3 6" id="KW-0067">ATP-binding</keyword>